<comment type="caution">
    <text evidence="1">The sequence shown here is derived from an EMBL/GenBank/DDBJ whole genome shotgun (WGS) entry which is preliminary data.</text>
</comment>
<evidence type="ECO:0000313" key="2">
    <source>
        <dbReference type="Proteomes" id="UP000539313"/>
    </source>
</evidence>
<dbReference type="AlphaFoldDB" id="A0A7W3MXD1"/>
<proteinExistence type="predicted"/>
<protein>
    <submittedName>
        <fullName evidence="1">Uncharacterized protein</fullName>
    </submittedName>
</protein>
<reference evidence="1 2" key="1">
    <citation type="submission" date="2020-08" db="EMBL/GenBank/DDBJ databases">
        <title>Sequencing the genomes of 1000 actinobacteria strains.</title>
        <authorList>
            <person name="Klenk H.-P."/>
        </authorList>
    </citation>
    <scope>NUCLEOTIDE SEQUENCE [LARGE SCALE GENOMIC DNA]</scope>
    <source>
        <strain evidence="1 2">DSM 45823</strain>
    </source>
</reference>
<dbReference type="Proteomes" id="UP000539313">
    <property type="component" value="Unassembled WGS sequence"/>
</dbReference>
<keyword evidence="2" id="KW-1185">Reference proteome</keyword>
<name>A0A7W3MXD1_9ACTN</name>
<organism evidence="1 2">
    <name type="scientific">Thermomonospora cellulosilytica</name>
    <dbReference type="NCBI Taxonomy" id="1411118"/>
    <lineage>
        <taxon>Bacteria</taxon>
        <taxon>Bacillati</taxon>
        <taxon>Actinomycetota</taxon>
        <taxon>Actinomycetes</taxon>
        <taxon>Streptosporangiales</taxon>
        <taxon>Thermomonosporaceae</taxon>
        <taxon>Thermomonospora</taxon>
    </lineage>
</organism>
<evidence type="ECO:0000313" key="1">
    <source>
        <dbReference type="EMBL" id="MBA9003650.1"/>
    </source>
</evidence>
<dbReference type="EMBL" id="JACJII010000001">
    <property type="protein sequence ID" value="MBA9003650.1"/>
    <property type="molecule type" value="Genomic_DNA"/>
</dbReference>
<accession>A0A7W3MXD1</accession>
<gene>
    <name evidence="1" type="ORF">HNR21_002532</name>
</gene>
<sequence length="57" mass="6103">MTKRPRLPSAQGPVIRETGAFVLGGAELIEAGEQGPLFRLAGADRRVGRIPIPERPP</sequence>